<evidence type="ECO:0000313" key="3">
    <source>
        <dbReference type="Proteomes" id="UP000024284"/>
    </source>
</evidence>
<keyword evidence="1" id="KW-0472">Membrane</keyword>
<organism evidence="2 3">
    <name type="scientific">Sphingobium herbicidovorans (strain ATCC 700291 / DSM 11019 / CCUG 56400 / KCTC 2939 / LMG 18315 / NBRC 16415 / MH)</name>
    <name type="common">Sphingomonas herbicidovorans</name>
    <dbReference type="NCBI Taxonomy" id="1219045"/>
    <lineage>
        <taxon>Bacteria</taxon>
        <taxon>Pseudomonadati</taxon>
        <taxon>Pseudomonadota</taxon>
        <taxon>Alphaproteobacteria</taxon>
        <taxon>Sphingomonadales</taxon>
        <taxon>Sphingomonadaceae</taxon>
        <taxon>Sphingobium</taxon>
    </lineage>
</organism>
<keyword evidence="1" id="KW-0812">Transmembrane</keyword>
<protein>
    <recommendedName>
        <fullName evidence="4">DUF2474 domain-containing protein</fullName>
    </recommendedName>
</protein>
<evidence type="ECO:0008006" key="4">
    <source>
        <dbReference type="Google" id="ProtNLM"/>
    </source>
</evidence>
<dbReference type="Proteomes" id="UP000024284">
    <property type="component" value="Unassembled WGS sequence"/>
</dbReference>
<keyword evidence="1" id="KW-1133">Transmembrane helix</keyword>
<dbReference type="OrthoDB" id="6199137at2"/>
<evidence type="ECO:0000313" key="2">
    <source>
        <dbReference type="EMBL" id="KFG88982.1"/>
    </source>
</evidence>
<keyword evidence="3" id="KW-1185">Reference proteome</keyword>
<name>A0A086P6G4_SPHHM</name>
<comment type="caution">
    <text evidence="2">The sequence shown here is derived from an EMBL/GenBank/DDBJ whole genome shotgun (WGS) entry which is preliminary data.</text>
</comment>
<gene>
    <name evidence="2" type="ORF">BV98_003382</name>
</gene>
<sequence length="34" mass="3921">MQGRWARLIWFIGIWATSVAVLAAVSFGLRLWLM</sequence>
<dbReference type="Pfam" id="PF10617">
    <property type="entry name" value="DUF2474"/>
    <property type="match status" value="1"/>
</dbReference>
<evidence type="ECO:0000256" key="1">
    <source>
        <dbReference type="SAM" id="Phobius"/>
    </source>
</evidence>
<reference evidence="2" key="1">
    <citation type="submission" date="2014-08" db="EMBL/GenBank/DDBJ databases">
        <title>Draft genome sequences of Sphingobium herbicidovorans.</title>
        <authorList>
            <person name="Gan H.M."/>
            <person name="Gan H.Y."/>
            <person name="Savka M.A."/>
        </authorList>
    </citation>
    <scope>NUCLEOTIDE SEQUENCE [LARGE SCALE GENOMIC DNA]</scope>
    <source>
        <strain evidence="2">NBRC 16415</strain>
    </source>
</reference>
<dbReference type="EMBL" id="JFZA02000045">
    <property type="protein sequence ID" value="KFG88982.1"/>
    <property type="molecule type" value="Genomic_DNA"/>
</dbReference>
<accession>A0A086P6G4</accession>
<feature type="transmembrane region" description="Helical" evidence="1">
    <location>
        <begin position="12"/>
        <end position="33"/>
    </location>
</feature>
<dbReference type="InterPro" id="IPR018895">
    <property type="entry name" value="DUF2474"/>
</dbReference>
<dbReference type="AlphaFoldDB" id="A0A086P6G4"/>
<proteinExistence type="predicted"/>